<accession>A0A0N5A5J9</accession>
<evidence type="ECO:0000256" key="2">
    <source>
        <dbReference type="ARBA" id="ARBA00022692"/>
    </source>
</evidence>
<keyword evidence="2" id="KW-0812">Transmembrane</keyword>
<dbReference type="Pfam" id="PF00307">
    <property type="entry name" value="CH"/>
    <property type="match status" value="2"/>
</dbReference>
<keyword evidence="8" id="KW-1185">Reference proteome</keyword>
<dbReference type="SUPFAM" id="SSF47576">
    <property type="entry name" value="Calponin-homology domain, CH-domain"/>
    <property type="match status" value="1"/>
</dbReference>
<evidence type="ECO:0000256" key="1">
    <source>
        <dbReference type="ARBA" id="ARBA00004370"/>
    </source>
</evidence>
<reference evidence="9" key="1">
    <citation type="submission" date="2017-02" db="UniProtKB">
        <authorList>
            <consortium name="WormBaseParasite"/>
        </authorList>
    </citation>
    <scope>IDENTIFICATION</scope>
</reference>
<dbReference type="GO" id="GO:0005640">
    <property type="term" value="C:nuclear outer membrane"/>
    <property type="evidence" value="ECO:0007669"/>
    <property type="project" value="TreeGrafter"/>
</dbReference>
<dbReference type="AlphaFoldDB" id="A0A0N5A5J9"/>
<dbReference type="InterPro" id="IPR001715">
    <property type="entry name" value="CH_dom"/>
</dbReference>
<dbReference type="STRING" id="131310.A0A0N5A5J9"/>
<dbReference type="GO" id="GO:0051015">
    <property type="term" value="F:actin filament binding"/>
    <property type="evidence" value="ECO:0007669"/>
    <property type="project" value="TreeGrafter"/>
</dbReference>
<evidence type="ECO:0000256" key="6">
    <source>
        <dbReference type="SAM" id="Coils"/>
    </source>
</evidence>
<evidence type="ECO:0000313" key="8">
    <source>
        <dbReference type="Proteomes" id="UP000038045"/>
    </source>
</evidence>
<protein>
    <submittedName>
        <fullName evidence="9">Calponin-homology (CH) domain-containing protein</fullName>
    </submittedName>
</protein>
<name>A0A0N5A5J9_PARTI</name>
<dbReference type="InterPro" id="IPR036872">
    <property type="entry name" value="CH_dom_sf"/>
</dbReference>
<evidence type="ECO:0000256" key="3">
    <source>
        <dbReference type="ARBA" id="ARBA00022737"/>
    </source>
</evidence>
<comment type="subcellular location">
    <subcellularLocation>
        <location evidence="1">Membrane</location>
    </subcellularLocation>
</comment>
<keyword evidence="6" id="KW-0175">Coiled coil</keyword>
<dbReference type="PROSITE" id="PS50021">
    <property type="entry name" value="CH"/>
    <property type="match status" value="2"/>
</dbReference>
<dbReference type="PANTHER" id="PTHR47535">
    <property type="entry name" value="MUSCLE-SPECIFIC PROTEIN 300 KDA, ISOFORM G"/>
    <property type="match status" value="1"/>
</dbReference>
<keyword evidence="4" id="KW-1133">Transmembrane helix</keyword>
<dbReference type="WBParaSite" id="PTRK_0001698000.1">
    <property type="protein sequence ID" value="PTRK_0001698000.1"/>
    <property type="gene ID" value="PTRK_0001698000"/>
</dbReference>
<organism evidence="8 9">
    <name type="scientific">Parastrongyloides trichosuri</name>
    <name type="common">Possum-specific nematode worm</name>
    <dbReference type="NCBI Taxonomy" id="131310"/>
    <lineage>
        <taxon>Eukaryota</taxon>
        <taxon>Metazoa</taxon>
        <taxon>Ecdysozoa</taxon>
        <taxon>Nematoda</taxon>
        <taxon>Chromadorea</taxon>
        <taxon>Rhabditida</taxon>
        <taxon>Tylenchina</taxon>
        <taxon>Panagrolaimomorpha</taxon>
        <taxon>Strongyloidoidea</taxon>
        <taxon>Strongyloididae</taxon>
        <taxon>Parastrongyloides</taxon>
    </lineage>
</organism>
<dbReference type="GO" id="GO:0005737">
    <property type="term" value="C:cytoplasm"/>
    <property type="evidence" value="ECO:0007669"/>
    <property type="project" value="TreeGrafter"/>
</dbReference>
<keyword evidence="5" id="KW-0472">Membrane</keyword>
<evidence type="ECO:0000256" key="5">
    <source>
        <dbReference type="ARBA" id="ARBA00023136"/>
    </source>
</evidence>
<feature type="domain" description="Calponin-homology (CH)" evidence="7">
    <location>
        <begin position="191"/>
        <end position="296"/>
    </location>
</feature>
<keyword evidence="3" id="KW-0677">Repeat</keyword>
<feature type="domain" description="Calponin-homology (CH)" evidence="7">
    <location>
        <begin position="28"/>
        <end position="138"/>
    </location>
</feature>
<dbReference type="GO" id="GO:0034993">
    <property type="term" value="C:meiotic nuclear membrane microtubule tethering complex"/>
    <property type="evidence" value="ECO:0007669"/>
    <property type="project" value="TreeGrafter"/>
</dbReference>
<feature type="coiled-coil region" evidence="6">
    <location>
        <begin position="618"/>
        <end position="662"/>
    </location>
</feature>
<proteinExistence type="predicted"/>
<dbReference type="InterPro" id="IPR052403">
    <property type="entry name" value="LINC-complex_assoc"/>
</dbReference>
<evidence type="ECO:0000313" key="9">
    <source>
        <dbReference type="WBParaSite" id="PTRK_0001698000.1"/>
    </source>
</evidence>
<evidence type="ECO:0000259" key="7">
    <source>
        <dbReference type="PROSITE" id="PS50021"/>
    </source>
</evidence>
<dbReference type="GO" id="GO:0007097">
    <property type="term" value="P:nuclear migration"/>
    <property type="evidence" value="ECO:0007669"/>
    <property type="project" value="TreeGrafter"/>
</dbReference>
<sequence>MDNKRILSSPKPLNIRSKGSDFCREIEEVQKKTFKEWIIGQLENTKYHGKYKLNDIATDLKDGVILAYLIETLSGKSIKVNPDRNSLKKVHCIDNLFMVMNILEEEGLDLVNNNLTDIADGNEMIILGLVWQIILHYSITGKFSNSDNSSLTSIEMSNITENDDVFKNNNFGKTSTRLSFSNMSTKSKNSVPVGKKLLMWLDKHLGAKYGIAIIDFTTSWSNGLAFNALVDSIKAGIVDMSSLIEKTDLQRIEMAFKAAKEHLNVKPLLDPKDIVSGKIDKRSIITYLSQFLPLMPRSVLSNTSIIDDVSIDDMVIVEKRDISLTCDENSEPITVIENGIKRNYFCNEDHQNYIPPKSNSESHELNISFIERRSSQDSSYLGSNDLKQPTFPGKDLDSFITTDTSTEADDTSINDDKLKLSITNISNTTNIADIAFLKSCLATPAVRATDNVKVIEDAITNDMKVISTILYEGGFRKWSGDENELKGIDVTSEDWRRKMVQCKTDIIKEFEKDQKEKIYLEYLKSFINRHSGFEICRRVEPELEKFYELQELVNRARNMWIQQLLFNIAKISKEEFEKFSLKALTFDYVGIDKESLTNCISLIRRDFSIADRLNSDKKSDKKDDKINLETSMNHLEKQKDTLKNIEKEMNKINITFQTADKDHISRTNDNNEVILKSKKKKSNPIRNIFRRVGKFFRVVIAYGYKKYLSN</sequence>
<dbReference type="Proteomes" id="UP000038045">
    <property type="component" value="Unplaced"/>
</dbReference>
<dbReference type="SMART" id="SM00033">
    <property type="entry name" value="CH"/>
    <property type="match status" value="2"/>
</dbReference>
<dbReference type="PANTHER" id="PTHR47535:SF1">
    <property type="entry name" value="NESPRIN-1"/>
    <property type="match status" value="1"/>
</dbReference>
<dbReference type="Gene3D" id="1.10.418.10">
    <property type="entry name" value="Calponin-like domain"/>
    <property type="match status" value="2"/>
</dbReference>
<evidence type="ECO:0000256" key="4">
    <source>
        <dbReference type="ARBA" id="ARBA00022989"/>
    </source>
</evidence>